<dbReference type="EMBL" id="JAAKFY010000022">
    <property type="protein sequence ID" value="KAF3837650.1"/>
    <property type="molecule type" value="Genomic_DNA"/>
</dbReference>
<feature type="region of interest" description="Disordered" evidence="1">
    <location>
        <begin position="332"/>
        <end position="353"/>
    </location>
</feature>
<keyword evidence="3" id="KW-1185">Reference proteome</keyword>
<feature type="region of interest" description="Disordered" evidence="1">
    <location>
        <begin position="190"/>
        <end position="233"/>
    </location>
</feature>
<comment type="caution">
    <text evidence="2">The sequence shown here is derived from an EMBL/GenBank/DDBJ whole genome shotgun (WGS) entry which is preliminary data.</text>
</comment>
<evidence type="ECO:0000313" key="3">
    <source>
        <dbReference type="Proteomes" id="UP000518266"/>
    </source>
</evidence>
<feature type="region of interest" description="Disordered" evidence="1">
    <location>
        <begin position="50"/>
        <end position="90"/>
    </location>
</feature>
<name>A0A7J5XKX9_DISMA</name>
<evidence type="ECO:0000313" key="2">
    <source>
        <dbReference type="EMBL" id="KAF3837650.1"/>
    </source>
</evidence>
<proteinExistence type="predicted"/>
<dbReference type="Proteomes" id="UP000518266">
    <property type="component" value="Unassembled WGS sequence"/>
</dbReference>
<sequence>MNRAHAAVHVSGASQTRIYDVRRRVIEMPSASEFLVVHYYQNSSPLGNPLSLALSPQSDAAESPPEEPRPESTQSISLPADSPDASTYTTSQTIHDPWLAALRPDANRICECVSLRLLKEFELARNRPKDSKGKTLPIPQSMVKSYVHIKQLLEDSLVIQEQTDLVLVTINNTTVSCWLQERQKRTGRDSLLQGVQLPEKATAAEDSLPLPRELPTEPVQHGHVSLEIQEPDNREVPELTVTLEGLIHGLVLLLHPRTHSHLPQAPSPEFWQYPTPPGPSPASSSHTQGHLPQAPSPAFWQYPMPPALTPASWQYPMPPALTPASWQFPVPPGLSPASSSHAQGHLPQAPSPDSWQFPMPPPAFIASSPYQQVPFLIPQHSSVDKSSVDLNRQRKWRHEKSAIEDQVLAARGEPPKRRQIKEDYHYQCKTCGQSKRKNTGHTQLKGKWYCPASGQTIAEWKGSLDK</sequence>
<feature type="region of interest" description="Disordered" evidence="1">
    <location>
        <begin position="265"/>
        <end position="298"/>
    </location>
</feature>
<organism evidence="2 3">
    <name type="scientific">Dissostichus mawsoni</name>
    <name type="common">Antarctic cod</name>
    <dbReference type="NCBI Taxonomy" id="36200"/>
    <lineage>
        <taxon>Eukaryota</taxon>
        <taxon>Metazoa</taxon>
        <taxon>Chordata</taxon>
        <taxon>Craniata</taxon>
        <taxon>Vertebrata</taxon>
        <taxon>Euteleostomi</taxon>
        <taxon>Actinopterygii</taxon>
        <taxon>Neopterygii</taxon>
        <taxon>Teleostei</taxon>
        <taxon>Neoteleostei</taxon>
        <taxon>Acanthomorphata</taxon>
        <taxon>Eupercaria</taxon>
        <taxon>Perciformes</taxon>
        <taxon>Notothenioidei</taxon>
        <taxon>Nototheniidae</taxon>
        <taxon>Dissostichus</taxon>
    </lineage>
</organism>
<reference evidence="2 3" key="1">
    <citation type="submission" date="2020-03" db="EMBL/GenBank/DDBJ databases">
        <title>Dissostichus mawsoni Genome sequencing and assembly.</title>
        <authorList>
            <person name="Park H."/>
        </authorList>
    </citation>
    <scope>NUCLEOTIDE SEQUENCE [LARGE SCALE GENOMIC DNA]</scope>
    <source>
        <strain evidence="2">DM0001</strain>
        <tissue evidence="2">Muscle</tissue>
    </source>
</reference>
<evidence type="ECO:0000256" key="1">
    <source>
        <dbReference type="SAM" id="MobiDB-lite"/>
    </source>
</evidence>
<dbReference type="OrthoDB" id="10057688at2759"/>
<accession>A0A7J5XKX9</accession>
<gene>
    <name evidence="2" type="ORF">F7725_009418</name>
</gene>
<dbReference type="AlphaFoldDB" id="A0A7J5XKX9"/>
<protein>
    <submittedName>
        <fullName evidence="2">Uncharacterized protein</fullName>
    </submittedName>
</protein>